<protein>
    <submittedName>
        <fullName evidence="2">Uncharacterized protein</fullName>
    </submittedName>
</protein>
<reference evidence="2" key="1">
    <citation type="submission" date="2022-03" db="EMBL/GenBank/DDBJ databases">
        <title>The complete genome sequence of a Methyloterrigena soli.</title>
        <authorList>
            <person name="Zi Z."/>
        </authorList>
    </citation>
    <scope>NUCLEOTIDE SEQUENCE</scope>
    <source>
        <strain evidence="2">M48</strain>
    </source>
</reference>
<sequence length="142" mass="14448">MTLILLAISLTITFCVIAWHLAIYALPVMTGITAFQYVYATGSGFWLSALAAIGAAIGSIVLVIAVLGFAKNPALRLIALAIFAIPAVIAGYALVHGVTKHMIDSAIAINILGGIGGIVIGIAAVVNLNAVGTAALSRGWCC</sequence>
<evidence type="ECO:0000313" key="3">
    <source>
        <dbReference type="Proteomes" id="UP001156140"/>
    </source>
</evidence>
<comment type="caution">
    <text evidence="2">The sequence shown here is derived from an EMBL/GenBank/DDBJ whole genome shotgun (WGS) entry which is preliminary data.</text>
</comment>
<dbReference type="RefSeq" id="WP_281736017.1">
    <property type="nucleotide sequence ID" value="NZ_JAKETQ010000001.1"/>
</dbReference>
<dbReference type="AlphaFoldDB" id="A0AA41UDP5"/>
<keyword evidence="1" id="KW-0812">Transmembrane</keyword>
<organism evidence="2 3">
    <name type="scientific">Paradevosia shaoguanensis</name>
    <dbReference type="NCBI Taxonomy" id="1335043"/>
    <lineage>
        <taxon>Bacteria</taxon>
        <taxon>Pseudomonadati</taxon>
        <taxon>Pseudomonadota</taxon>
        <taxon>Alphaproteobacteria</taxon>
        <taxon>Hyphomicrobiales</taxon>
        <taxon>Devosiaceae</taxon>
        <taxon>Paradevosia</taxon>
    </lineage>
</organism>
<proteinExistence type="predicted"/>
<dbReference type="Proteomes" id="UP001156140">
    <property type="component" value="Unassembled WGS sequence"/>
</dbReference>
<keyword evidence="3" id="KW-1185">Reference proteome</keyword>
<keyword evidence="1" id="KW-1133">Transmembrane helix</keyword>
<accession>A0AA41UDP5</accession>
<keyword evidence="1" id="KW-0472">Membrane</keyword>
<evidence type="ECO:0000313" key="2">
    <source>
        <dbReference type="EMBL" id="MCI0127574.1"/>
    </source>
</evidence>
<dbReference type="EMBL" id="JALAZD010000001">
    <property type="protein sequence ID" value="MCI0127574.1"/>
    <property type="molecule type" value="Genomic_DNA"/>
</dbReference>
<feature type="transmembrane region" description="Helical" evidence="1">
    <location>
        <begin position="107"/>
        <end position="128"/>
    </location>
</feature>
<gene>
    <name evidence="2" type="ORF">ML536_12140</name>
</gene>
<feature type="transmembrane region" description="Helical" evidence="1">
    <location>
        <begin position="44"/>
        <end position="70"/>
    </location>
</feature>
<evidence type="ECO:0000256" key="1">
    <source>
        <dbReference type="SAM" id="Phobius"/>
    </source>
</evidence>
<name>A0AA41UDP5_9HYPH</name>
<feature type="transmembrane region" description="Helical" evidence="1">
    <location>
        <begin position="77"/>
        <end position="95"/>
    </location>
</feature>